<keyword evidence="3" id="KW-1185">Reference proteome</keyword>
<protein>
    <recommendedName>
        <fullName evidence="1">DUF6534 domain-containing protein</fullName>
    </recommendedName>
</protein>
<evidence type="ECO:0000313" key="3">
    <source>
        <dbReference type="Proteomes" id="UP000054279"/>
    </source>
</evidence>
<dbReference type="InterPro" id="IPR045339">
    <property type="entry name" value="DUF6534"/>
</dbReference>
<dbReference type="AlphaFoldDB" id="A0A0C9V4D5"/>
<dbReference type="Pfam" id="PF20152">
    <property type="entry name" value="DUF6534"/>
    <property type="match status" value="1"/>
</dbReference>
<dbReference type="OrthoDB" id="3070057at2759"/>
<organism evidence="2 3">
    <name type="scientific">Sphaerobolus stellatus (strain SS14)</name>
    <dbReference type="NCBI Taxonomy" id="990650"/>
    <lineage>
        <taxon>Eukaryota</taxon>
        <taxon>Fungi</taxon>
        <taxon>Dikarya</taxon>
        <taxon>Basidiomycota</taxon>
        <taxon>Agaricomycotina</taxon>
        <taxon>Agaricomycetes</taxon>
        <taxon>Phallomycetidae</taxon>
        <taxon>Geastrales</taxon>
        <taxon>Sphaerobolaceae</taxon>
        <taxon>Sphaerobolus</taxon>
    </lineage>
</organism>
<evidence type="ECO:0000259" key="1">
    <source>
        <dbReference type="Pfam" id="PF20152"/>
    </source>
</evidence>
<name>A0A0C9V4D5_SPHS4</name>
<dbReference type="PANTHER" id="PTHR40465:SF1">
    <property type="entry name" value="DUF6534 DOMAIN-CONTAINING PROTEIN"/>
    <property type="match status" value="1"/>
</dbReference>
<proteinExistence type="predicted"/>
<gene>
    <name evidence="2" type="ORF">M422DRAFT_96290</name>
</gene>
<accession>A0A0C9V4D5</accession>
<dbReference type="PANTHER" id="PTHR40465">
    <property type="entry name" value="CHROMOSOME 1, WHOLE GENOME SHOTGUN SEQUENCE"/>
    <property type="match status" value="1"/>
</dbReference>
<sequence>VWLAGSAACDVTIAISMTYYLSRKETHLKRTSAVINRLIRLTIETGSLTATVAIVDITLYLVFPHQDYHTAPALTLAKLYSNTLLVVFNSRLRIVGGRGSDENI</sequence>
<feature type="non-terminal residue" evidence="2">
    <location>
        <position position="1"/>
    </location>
</feature>
<feature type="non-terminal residue" evidence="2">
    <location>
        <position position="104"/>
    </location>
</feature>
<dbReference type="HOGENOM" id="CLU_2256573_0_0_1"/>
<reference evidence="2 3" key="1">
    <citation type="submission" date="2014-06" db="EMBL/GenBank/DDBJ databases">
        <title>Evolutionary Origins and Diversification of the Mycorrhizal Mutualists.</title>
        <authorList>
            <consortium name="DOE Joint Genome Institute"/>
            <consortium name="Mycorrhizal Genomics Consortium"/>
            <person name="Kohler A."/>
            <person name="Kuo A."/>
            <person name="Nagy L.G."/>
            <person name="Floudas D."/>
            <person name="Copeland A."/>
            <person name="Barry K.W."/>
            <person name="Cichocki N."/>
            <person name="Veneault-Fourrey C."/>
            <person name="LaButti K."/>
            <person name="Lindquist E.A."/>
            <person name="Lipzen A."/>
            <person name="Lundell T."/>
            <person name="Morin E."/>
            <person name="Murat C."/>
            <person name="Riley R."/>
            <person name="Ohm R."/>
            <person name="Sun H."/>
            <person name="Tunlid A."/>
            <person name="Henrissat B."/>
            <person name="Grigoriev I.V."/>
            <person name="Hibbett D.S."/>
            <person name="Martin F."/>
        </authorList>
    </citation>
    <scope>NUCLEOTIDE SEQUENCE [LARGE SCALE GENOMIC DNA]</scope>
    <source>
        <strain evidence="2 3">SS14</strain>
    </source>
</reference>
<dbReference type="EMBL" id="KN837176">
    <property type="protein sequence ID" value="KIJ36587.1"/>
    <property type="molecule type" value="Genomic_DNA"/>
</dbReference>
<evidence type="ECO:0000313" key="2">
    <source>
        <dbReference type="EMBL" id="KIJ36587.1"/>
    </source>
</evidence>
<dbReference type="Proteomes" id="UP000054279">
    <property type="component" value="Unassembled WGS sequence"/>
</dbReference>
<feature type="domain" description="DUF6534" evidence="1">
    <location>
        <begin position="6"/>
        <end position="91"/>
    </location>
</feature>